<gene>
    <name evidence="3" type="ORF">V5E97_01435</name>
</gene>
<feature type="transmembrane region" description="Helical" evidence="1">
    <location>
        <begin position="215"/>
        <end position="233"/>
    </location>
</feature>
<dbReference type="GO" id="GO:0009103">
    <property type="term" value="P:lipopolysaccharide biosynthetic process"/>
    <property type="evidence" value="ECO:0007669"/>
    <property type="project" value="TreeGrafter"/>
</dbReference>
<dbReference type="EC" id="2.3.-.-" evidence="3"/>
<dbReference type="GO" id="GO:0016747">
    <property type="term" value="F:acyltransferase activity, transferring groups other than amino-acyl groups"/>
    <property type="evidence" value="ECO:0007669"/>
    <property type="project" value="InterPro"/>
</dbReference>
<feature type="transmembrane region" description="Helical" evidence="1">
    <location>
        <begin position="317"/>
        <end position="335"/>
    </location>
</feature>
<organism evidence="3">
    <name type="scientific">Singulisphaera sp. Ch08</name>
    <dbReference type="NCBI Taxonomy" id="3120278"/>
    <lineage>
        <taxon>Bacteria</taxon>
        <taxon>Pseudomonadati</taxon>
        <taxon>Planctomycetota</taxon>
        <taxon>Planctomycetia</taxon>
        <taxon>Isosphaerales</taxon>
        <taxon>Isosphaeraceae</taxon>
        <taxon>Singulisphaera</taxon>
    </lineage>
</organism>
<dbReference type="AlphaFoldDB" id="A0AAU7CI88"/>
<sequence>MDVDHTRRYEELDSLRGVAALIVIFCHHLSTLPLMVSNTAGKTEMMLINCLKATPLLILWDGAAAVTLFFVLSGFVLSLPFYNGRQAPYPAYLAKRVCRIHLPYLVAIVLAIVLAQTLPDGPLVGLSHWVNQFWRTPATPQLVAEHLLLVPSFPNSAFDPVIWTLRHEMRISIVFPIIMVVVMRLRWQLSIGVAFLLSVAGLVLDRVGHDVLGDYPYSLYVVLPFVVGAVLARHRNHLIAAYNRMWIAAQVLWFVIALLLYNYLGFFPHWKIFHRFQINAYLPIVGSAMLIISALGSRRLGAVLRCSFPIYLGRISYSTYLLHTVVLLAVLHLAWPQFSLALLLPFSIALSLAIATYFYQWVEVPAMVLGRSLAKKLETQKSSPGEMAVEPNG</sequence>
<feature type="transmembrane region" description="Helical" evidence="1">
    <location>
        <begin position="189"/>
        <end position="209"/>
    </location>
</feature>
<evidence type="ECO:0000256" key="1">
    <source>
        <dbReference type="SAM" id="Phobius"/>
    </source>
</evidence>
<feature type="transmembrane region" description="Helical" evidence="1">
    <location>
        <begin position="341"/>
        <end position="362"/>
    </location>
</feature>
<evidence type="ECO:0000259" key="2">
    <source>
        <dbReference type="Pfam" id="PF01757"/>
    </source>
</evidence>
<feature type="transmembrane region" description="Helical" evidence="1">
    <location>
        <begin position="245"/>
        <end position="264"/>
    </location>
</feature>
<dbReference type="InterPro" id="IPR050879">
    <property type="entry name" value="Acyltransferase_3"/>
</dbReference>
<keyword evidence="3" id="KW-0012">Acyltransferase</keyword>
<dbReference type="EMBL" id="CP155447">
    <property type="protein sequence ID" value="XBH04704.1"/>
    <property type="molecule type" value="Genomic_DNA"/>
</dbReference>
<feature type="transmembrane region" description="Helical" evidence="1">
    <location>
        <begin position="56"/>
        <end position="82"/>
    </location>
</feature>
<name>A0AAU7CI88_9BACT</name>
<keyword evidence="1" id="KW-0472">Membrane</keyword>
<dbReference type="Pfam" id="PF01757">
    <property type="entry name" value="Acyl_transf_3"/>
    <property type="match status" value="1"/>
</dbReference>
<protein>
    <submittedName>
        <fullName evidence="3">Acyltransferase</fullName>
        <ecNumber evidence="3">2.3.-.-</ecNumber>
    </submittedName>
</protein>
<accession>A0AAU7CI88</accession>
<dbReference type="InterPro" id="IPR002656">
    <property type="entry name" value="Acyl_transf_3_dom"/>
</dbReference>
<keyword evidence="1" id="KW-0812">Transmembrane</keyword>
<evidence type="ECO:0000313" key="3">
    <source>
        <dbReference type="EMBL" id="XBH04704.1"/>
    </source>
</evidence>
<proteinExistence type="predicted"/>
<feature type="transmembrane region" description="Helical" evidence="1">
    <location>
        <begin position="17"/>
        <end position="36"/>
    </location>
</feature>
<dbReference type="RefSeq" id="WP_406697497.1">
    <property type="nucleotide sequence ID" value="NZ_CP155447.1"/>
</dbReference>
<dbReference type="PANTHER" id="PTHR23028:SF53">
    <property type="entry name" value="ACYL_TRANSF_3 DOMAIN-CONTAINING PROTEIN"/>
    <property type="match status" value="1"/>
</dbReference>
<feature type="transmembrane region" description="Helical" evidence="1">
    <location>
        <begin position="102"/>
        <end position="119"/>
    </location>
</feature>
<keyword evidence="3" id="KW-0808">Transferase</keyword>
<dbReference type="GO" id="GO:0016020">
    <property type="term" value="C:membrane"/>
    <property type="evidence" value="ECO:0007669"/>
    <property type="project" value="TreeGrafter"/>
</dbReference>
<reference evidence="3" key="1">
    <citation type="submission" date="2024-05" db="EMBL/GenBank/DDBJ databases">
        <title>Planctomycetes of the genus Singulisphaera possess chitinolytic capabilities.</title>
        <authorList>
            <person name="Ivanova A."/>
        </authorList>
    </citation>
    <scope>NUCLEOTIDE SEQUENCE</scope>
    <source>
        <strain evidence="3">Ch08T</strain>
    </source>
</reference>
<feature type="transmembrane region" description="Helical" evidence="1">
    <location>
        <begin position="276"/>
        <end position="296"/>
    </location>
</feature>
<dbReference type="PANTHER" id="PTHR23028">
    <property type="entry name" value="ACETYLTRANSFERASE"/>
    <property type="match status" value="1"/>
</dbReference>
<feature type="domain" description="Acyltransferase 3" evidence="2">
    <location>
        <begin position="10"/>
        <end position="359"/>
    </location>
</feature>
<keyword evidence="1" id="KW-1133">Transmembrane helix</keyword>